<evidence type="ECO:0000313" key="4">
    <source>
        <dbReference type="Proteomes" id="UP000035080"/>
    </source>
</evidence>
<evidence type="ECO:0000313" key="3">
    <source>
        <dbReference type="EMBL" id="QHF15983.1"/>
    </source>
</evidence>
<keyword evidence="1" id="KW-0328">Glycosyltransferase</keyword>
<evidence type="ECO:0000256" key="2">
    <source>
        <dbReference type="ARBA" id="ARBA00022679"/>
    </source>
</evidence>
<sequence length="294" mass="34136">MDIHILCHGLGNQLSQYAFTLARRSLNQRAHAYYAFKEHNGYELDRLFGLKEGLPWYLRFVPLVCRLGTSRRFYSERTANFILSLFRIKVVVEPNNYRFDPELTKPWFGLRILYGGWHDWRYFQAAEPFVREAFRFPELGPVNQKILDDIDNSHSVSIHVRRGDYLKVQNRALFGDIATAGYYRNAIKTVGEHAARAGKTPKFFIFSDDIAWCQENLGLPDAYFVNANRGSDSWKDMALMARCKVNIIANSTFSWWAAWLNGHPDKLVLCPTKFSNPDIARQTIYPATWLHIES</sequence>
<dbReference type="Gene3D" id="3.40.50.11350">
    <property type="match status" value="1"/>
</dbReference>
<dbReference type="CDD" id="cd11301">
    <property type="entry name" value="Fut1_Fut2_like"/>
    <property type="match status" value="1"/>
</dbReference>
<reference evidence="3 4" key="1">
    <citation type="journal article" date="2015" name="Genome Announc.">
        <title>Genome Sequences of Two Pandoraea pnomenusa Isolates Recovered 11 Months Apart from a Cystic Fibrosis Patient.</title>
        <authorList>
            <person name="Ee R."/>
            <person name="Ambrose M."/>
            <person name="Lazenby J."/>
            <person name="Williams P."/>
            <person name="Chan K.G."/>
            <person name="Roddam L."/>
        </authorList>
    </citation>
    <scope>NUCLEOTIDE SEQUENCE [LARGE SCALE GENOMIC DNA]</scope>
    <source>
        <strain evidence="3 4">6399</strain>
    </source>
</reference>
<keyword evidence="4" id="KW-1185">Reference proteome</keyword>
<proteinExistence type="predicted"/>
<dbReference type="PANTHER" id="PTHR11927">
    <property type="entry name" value="GALACTOSIDE 2-L-FUCOSYLTRANSFERASE"/>
    <property type="match status" value="1"/>
</dbReference>
<evidence type="ECO:0000256" key="1">
    <source>
        <dbReference type="ARBA" id="ARBA00022676"/>
    </source>
</evidence>
<dbReference type="EMBL" id="CP047385">
    <property type="protein sequence ID" value="QHF15983.1"/>
    <property type="molecule type" value="Genomic_DNA"/>
</dbReference>
<dbReference type="PANTHER" id="PTHR11927:SF9">
    <property type="entry name" value="L-FUCOSYLTRANSFERASE"/>
    <property type="match status" value="1"/>
</dbReference>
<keyword evidence="2" id="KW-0808">Transferase</keyword>
<dbReference type="Proteomes" id="UP000035080">
    <property type="component" value="Chromosome"/>
</dbReference>
<organism evidence="3 4">
    <name type="scientific">Pandoraea fibrosis</name>
    <dbReference type="NCBI Taxonomy" id="1891094"/>
    <lineage>
        <taxon>Bacteria</taxon>
        <taxon>Pseudomonadati</taxon>
        <taxon>Pseudomonadota</taxon>
        <taxon>Betaproteobacteria</taxon>
        <taxon>Burkholderiales</taxon>
        <taxon>Burkholderiaceae</taxon>
        <taxon>Pandoraea</taxon>
    </lineage>
</organism>
<dbReference type="Pfam" id="PF01531">
    <property type="entry name" value="Glyco_transf_11"/>
    <property type="match status" value="1"/>
</dbReference>
<gene>
    <name evidence="3" type="ORF">PI93_023540</name>
</gene>
<protein>
    <submittedName>
        <fullName evidence="3">Alpha-1,2-fucosyltransferase</fullName>
    </submittedName>
</protein>
<dbReference type="InterPro" id="IPR002516">
    <property type="entry name" value="Glyco_trans_11"/>
</dbReference>
<accession>A0ABX6HYD3</accession>
<name>A0ABX6HYD3_9BURK</name>